<sequence>MKRRASGILLHVTSLPSRFGIGDMGPEAHHFAEFLARSMQTFWQILPLNPTEGIHSHSPYHTTGAFACNSLIASPELLVDQGLLESQEIASPPEFPANKVDYDAVASFKKPLFLKAFERFRRREPMADYNRFCHESSHWLDSFALFMALKHKFNGEIWSKWPAEFRDRHPDALLKISVELAERIELEKFLQYISYTQWALLKKHCNHRGIQVIGDLPIYVDYDSADVWTHPYLFKLDEQKRPYVVAGVPPDYFSQTGQLWGNPIYRWDVLKGTGYDWWIRRIEHCLKLYDFVRIDHFRGFVAYWEVPVHEKTAVNGRWVEAPALDFFHQLMKKFPYLPIVAEDLGTITADVREVISRFDLPGMKLLMFAFGDDMPSNPYIPHNYEPNYVAYTGTHDNNTVRGWFDTIGPEEKKRLFQYLGREVAADQIHWDLIRLLMMSVASLVIFPMQDILGLGEDARMNLPATRKGNWQWRLAPNMLTENLVESLGEATRTYGRA</sequence>
<dbReference type="AlphaFoldDB" id="A0A3A4NX74"/>
<comment type="catalytic activity">
    <reaction evidence="1 10">
        <text>Transfers a segment of a (1-&gt;4)-alpha-D-glucan to a new position in an acceptor, which may be glucose or a (1-&gt;4)-alpha-D-glucan.</text>
        <dbReference type="EC" id="2.4.1.25"/>
    </reaction>
</comment>
<keyword evidence="6 10" id="KW-0808">Transferase</keyword>
<accession>A0A3A4NX74</accession>
<dbReference type="InterPro" id="IPR003385">
    <property type="entry name" value="Glyco_hydro_77"/>
</dbReference>
<comment type="caution">
    <text evidence="11">The sequence shown here is derived from an EMBL/GenBank/DDBJ whole genome shotgun (WGS) entry which is preliminary data.</text>
</comment>
<evidence type="ECO:0000313" key="11">
    <source>
        <dbReference type="EMBL" id="RJP20384.1"/>
    </source>
</evidence>
<dbReference type="EC" id="2.4.1.25" evidence="3 10"/>
<protein>
    <recommendedName>
        <fullName evidence="4 10">4-alpha-glucanotransferase</fullName>
        <ecNumber evidence="3 10">2.4.1.25</ecNumber>
    </recommendedName>
    <alternativeName>
        <fullName evidence="8 10">Amylomaltase</fullName>
    </alternativeName>
    <alternativeName>
        <fullName evidence="9 10">Disproportionating enzyme</fullName>
    </alternativeName>
</protein>
<dbReference type="GO" id="GO:0005975">
    <property type="term" value="P:carbohydrate metabolic process"/>
    <property type="evidence" value="ECO:0007669"/>
    <property type="project" value="InterPro"/>
</dbReference>
<dbReference type="Proteomes" id="UP000265882">
    <property type="component" value="Unassembled WGS sequence"/>
</dbReference>
<dbReference type="PANTHER" id="PTHR32438">
    <property type="entry name" value="4-ALPHA-GLUCANOTRANSFERASE DPE1, CHLOROPLASTIC/AMYLOPLASTIC"/>
    <property type="match status" value="1"/>
</dbReference>
<dbReference type="Gene3D" id="3.20.20.80">
    <property type="entry name" value="Glycosidases"/>
    <property type="match status" value="1"/>
</dbReference>
<dbReference type="InterPro" id="IPR017853">
    <property type="entry name" value="GH"/>
</dbReference>
<evidence type="ECO:0000256" key="3">
    <source>
        <dbReference type="ARBA" id="ARBA00012560"/>
    </source>
</evidence>
<evidence type="ECO:0000256" key="9">
    <source>
        <dbReference type="ARBA" id="ARBA00031501"/>
    </source>
</evidence>
<evidence type="ECO:0000256" key="1">
    <source>
        <dbReference type="ARBA" id="ARBA00000439"/>
    </source>
</evidence>
<gene>
    <name evidence="11" type="primary">malQ</name>
    <name evidence="11" type="ORF">C4520_11420</name>
</gene>
<dbReference type="GO" id="GO:0004134">
    <property type="term" value="F:4-alpha-glucanotransferase activity"/>
    <property type="evidence" value="ECO:0007669"/>
    <property type="project" value="UniProtKB-EC"/>
</dbReference>
<evidence type="ECO:0000256" key="4">
    <source>
        <dbReference type="ARBA" id="ARBA00020295"/>
    </source>
</evidence>
<dbReference type="NCBIfam" id="TIGR00217">
    <property type="entry name" value="malQ"/>
    <property type="match status" value="1"/>
</dbReference>
<evidence type="ECO:0000256" key="6">
    <source>
        <dbReference type="ARBA" id="ARBA00022679"/>
    </source>
</evidence>
<dbReference type="SUPFAM" id="SSF51445">
    <property type="entry name" value="(Trans)glycosidases"/>
    <property type="match status" value="1"/>
</dbReference>
<reference evidence="11 12" key="1">
    <citation type="journal article" date="2017" name="ISME J.">
        <title>Energy and carbon metabolisms in a deep terrestrial subsurface fluid microbial community.</title>
        <authorList>
            <person name="Momper L."/>
            <person name="Jungbluth S.P."/>
            <person name="Lee M.D."/>
            <person name="Amend J.P."/>
        </authorList>
    </citation>
    <scope>NUCLEOTIDE SEQUENCE [LARGE SCALE GENOMIC DNA]</scope>
    <source>
        <strain evidence="11">SURF_5</strain>
    </source>
</reference>
<keyword evidence="7 10" id="KW-0119">Carbohydrate metabolism</keyword>
<proteinExistence type="inferred from homology"/>
<evidence type="ECO:0000256" key="10">
    <source>
        <dbReference type="RuleBase" id="RU361207"/>
    </source>
</evidence>
<organism evidence="11 12">
    <name type="scientific">Abyssobacteria bacterium (strain SURF_5)</name>
    <dbReference type="NCBI Taxonomy" id="2093360"/>
    <lineage>
        <taxon>Bacteria</taxon>
        <taxon>Pseudomonadati</taxon>
        <taxon>Candidatus Hydrogenedentota</taxon>
        <taxon>Candidatus Abyssobacteria</taxon>
    </lineage>
</organism>
<evidence type="ECO:0000256" key="2">
    <source>
        <dbReference type="ARBA" id="ARBA00005684"/>
    </source>
</evidence>
<comment type="similarity">
    <text evidence="2 10">Belongs to the disproportionating enzyme family.</text>
</comment>
<evidence type="ECO:0000313" key="12">
    <source>
        <dbReference type="Proteomes" id="UP000265882"/>
    </source>
</evidence>
<evidence type="ECO:0000256" key="5">
    <source>
        <dbReference type="ARBA" id="ARBA00022676"/>
    </source>
</evidence>
<evidence type="ECO:0000256" key="7">
    <source>
        <dbReference type="ARBA" id="ARBA00023277"/>
    </source>
</evidence>
<dbReference type="PANTHER" id="PTHR32438:SF5">
    <property type="entry name" value="4-ALPHA-GLUCANOTRANSFERASE DPE1, CHLOROPLASTIC_AMYLOPLASTIC"/>
    <property type="match status" value="1"/>
</dbReference>
<dbReference type="EMBL" id="QZKU01000077">
    <property type="protein sequence ID" value="RJP20384.1"/>
    <property type="molecule type" value="Genomic_DNA"/>
</dbReference>
<keyword evidence="5 10" id="KW-0328">Glycosyltransferase</keyword>
<dbReference type="Pfam" id="PF02446">
    <property type="entry name" value="Glyco_hydro_77"/>
    <property type="match status" value="1"/>
</dbReference>
<evidence type="ECO:0000256" key="8">
    <source>
        <dbReference type="ARBA" id="ARBA00031423"/>
    </source>
</evidence>
<name>A0A3A4NX74_ABYX5</name>
<dbReference type="NCBIfam" id="NF011080">
    <property type="entry name" value="PRK14508.1-3"/>
    <property type="match status" value="1"/>
</dbReference>